<reference evidence="5 6" key="2">
    <citation type="submission" date="2019-04" db="EMBL/GenBank/DDBJ databases">
        <title>The genome sequence of big-headed turtle.</title>
        <authorList>
            <person name="Gong S."/>
        </authorList>
    </citation>
    <scope>NUCLEOTIDE SEQUENCE [LARGE SCALE GENOMIC DNA]</scope>
    <source>
        <strain evidence="5">DO16091913</strain>
        <tissue evidence="5">Muscle</tissue>
    </source>
</reference>
<proteinExistence type="inferred from homology"/>
<name>A0A4D9EUN9_9SAUR</name>
<dbReference type="Pfam" id="PF04775">
    <property type="entry name" value="Bile_Hydr_Trans"/>
    <property type="match status" value="1"/>
</dbReference>
<dbReference type="SUPFAM" id="SSF53474">
    <property type="entry name" value="alpha/beta-Hydrolases"/>
    <property type="match status" value="2"/>
</dbReference>
<comment type="similarity">
    <text evidence="1">Belongs to the C/M/P thioester hydrolase family.</text>
</comment>
<dbReference type="Gene3D" id="3.40.50.1820">
    <property type="entry name" value="alpha/beta hydrolase"/>
    <property type="match status" value="2"/>
</dbReference>
<comment type="caution">
    <text evidence="5">The sequence shown here is derived from an EMBL/GenBank/DDBJ whole genome shotgun (WGS) entry which is preliminary data.</text>
</comment>
<dbReference type="Pfam" id="PF08840">
    <property type="entry name" value="BAAT_C"/>
    <property type="match status" value="2"/>
</dbReference>
<dbReference type="GO" id="GO:0006637">
    <property type="term" value="P:acyl-CoA metabolic process"/>
    <property type="evidence" value="ECO:0007669"/>
    <property type="project" value="TreeGrafter"/>
</dbReference>
<dbReference type="PANTHER" id="PTHR10824:SF38">
    <property type="entry name" value="ACOT1 THIOESTERASE"/>
    <property type="match status" value="1"/>
</dbReference>
<dbReference type="InterPro" id="IPR029058">
    <property type="entry name" value="AB_hydrolase_fold"/>
</dbReference>
<evidence type="ECO:0000259" key="4">
    <source>
        <dbReference type="Pfam" id="PF08840"/>
    </source>
</evidence>
<dbReference type="AlphaFoldDB" id="A0A4D9EUN9"/>
<keyword evidence="6" id="KW-1185">Reference proteome</keyword>
<evidence type="ECO:0000256" key="1">
    <source>
        <dbReference type="ARBA" id="ARBA00006538"/>
    </source>
</evidence>
<dbReference type="InterPro" id="IPR006862">
    <property type="entry name" value="Thio_Ohase/aa_AcTrfase"/>
</dbReference>
<feature type="domain" description="BAAT/Acyl-CoA thioester hydrolase C-terminal" evidence="4">
    <location>
        <begin position="203"/>
        <end position="410"/>
    </location>
</feature>
<dbReference type="Proteomes" id="UP000297703">
    <property type="component" value="Unassembled WGS sequence"/>
</dbReference>
<dbReference type="InterPro" id="IPR042490">
    <property type="entry name" value="Thio_Ohase/BAAT_N"/>
</dbReference>
<evidence type="ECO:0000259" key="3">
    <source>
        <dbReference type="Pfam" id="PF04775"/>
    </source>
</evidence>
<reference evidence="5 6" key="1">
    <citation type="submission" date="2019-04" db="EMBL/GenBank/DDBJ databases">
        <title>Draft genome of the big-headed turtle Platysternon megacephalum.</title>
        <authorList>
            <person name="Gong S."/>
        </authorList>
    </citation>
    <scope>NUCLEOTIDE SEQUENCE [LARGE SCALE GENOMIC DNA]</scope>
    <source>
        <strain evidence="5">DO16091913</strain>
        <tissue evidence="5">Muscle</tissue>
    </source>
</reference>
<feature type="domain" description="BAAT/Acyl-CoA thioester hydrolase C-terminal" evidence="4">
    <location>
        <begin position="468"/>
        <end position="675"/>
    </location>
</feature>
<evidence type="ECO:0000313" key="5">
    <source>
        <dbReference type="EMBL" id="TFK15091.1"/>
    </source>
</evidence>
<dbReference type="FunFam" id="2.60.40.2240:FF:000001">
    <property type="entry name" value="acyl-coenzyme A thioesterase 4"/>
    <property type="match status" value="1"/>
</dbReference>
<feature type="domain" description="Acyl-CoA thioester hydrolase/bile acid-CoA amino acid N-acetyltransferase" evidence="3">
    <location>
        <begin position="16"/>
        <end position="140"/>
    </location>
</feature>
<accession>A0A4D9EUN9</accession>
<gene>
    <name evidence="5" type="ORF">DR999_PMT01376</name>
</gene>
<dbReference type="Gene3D" id="2.60.40.2240">
    <property type="entry name" value="Acyl-CoA thioester hydrolase/BAAT N-terminal domain"/>
    <property type="match status" value="1"/>
</dbReference>
<evidence type="ECO:0000313" key="6">
    <source>
        <dbReference type="Proteomes" id="UP000297703"/>
    </source>
</evidence>
<organism evidence="5 6">
    <name type="scientific">Platysternon megacephalum</name>
    <name type="common">big-headed turtle</name>
    <dbReference type="NCBI Taxonomy" id="55544"/>
    <lineage>
        <taxon>Eukaryota</taxon>
        <taxon>Metazoa</taxon>
        <taxon>Chordata</taxon>
        <taxon>Craniata</taxon>
        <taxon>Vertebrata</taxon>
        <taxon>Euteleostomi</taxon>
        <taxon>Archelosauria</taxon>
        <taxon>Testudinata</taxon>
        <taxon>Testudines</taxon>
        <taxon>Cryptodira</taxon>
        <taxon>Durocryptodira</taxon>
        <taxon>Testudinoidea</taxon>
        <taxon>Platysternidae</taxon>
        <taxon>Platysternon</taxon>
    </lineage>
</organism>
<keyword evidence="2" id="KW-0276">Fatty acid metabolism</keyword>
<dbReference type="FunFam" id="3.40.50.1820:FF:000024">
    <property type="entry name" value="acyl-coenzyme A thioesterase 4"/>
    <property type="match status" value="2"/>
</dbReference>
<dbReference type="GO" id="GO:0006631">
    <property type="term" value="P:fatty acid metabolic process"/>
    <property type="evidence" value="ECO:0007669"/>
    <property type="project" value="UniProtKB-KW"/>
</dbReference>
<dbReference type="STRING" id="55544.A0A4D9EUN9"/>
<keyword evidence="2" id="KW-0443">Lipid metabolism</keyword>
<sequence>MAVSVKVLPSPKCLFDDPIQIKVEGLSPLQEVTLRASLTDENGELFQSFAYYRAESNGELDLTCSSALAGSYSGVEPMGLLWSLESKTPFKRLAKKNVLTPFYVHMEVFEGHNITSQLLGKCINERKFLGEGVKRIPVREGRLKATLFLPPGSGPFPGLIDLYGTGGGLVEFRASLLASRGFVTLALAYLAFEDIPAFPDILKLDYFGEAVEFLRNQQQVKGTGIGVLGLSKGADLALSLATFLPGIQAAVSISGCGVNSLIPLRVNGFTIPPHPCDFGRMKTVGESGMIDYSEVLDDPRDPATWACRIPVEKSPAKLLLLSAQDDRNWKSELYCREVVHRLRQCGRDVEFYCYPGAGHLLEPPYLPLCQASIHKLLGACMLWGGQWREHARAQEDAWHRIQVFFRQHLLDSDAIKRSGPFPGLIDLYGTGGGLVEFRASLLASRGFVTLALAYLAFEDIPAFPDILKLDYFGEAVEFLRNQQQVKGTGIGVLGLSKGADLALSLATFLPGIQAAVSISGCGVNSLIPLRVNGFTIPPHPCDFGRMKTVGESGMIDYSEVLDDPRDPATWACRIPVEKSPAKLLLLSAQDDRNWKSELYCREVVHRLRQCGRDVEFYCYPGAGHLLEPPYLPLCQASIHKLLGACMLWGGQWREHARAQEDAWHRIQVFFRQHLLDSDAIKSNL</sequence>
<protein>
    <submittedName>
        <fullName evidence="5">LIM and calponin homology domains-containing protein 1</fullName>
    </submittedName>
</protein>
<dbReference type="OrthoDB" id="6347013at2759"/>
<dbReference type="InterPro" id="IPR014940">
    <property type="entry name" value="BAAT_C"/>
</dbReference>
<dbReference type="EMBL" id="QXTE01000006">
    <property type="protein sequence ID" value="TFK15091.1"/>
    <property type="molecule type" value="Genomic_DNA"/>
</dbReference>
<dbReference type="GO" id="GO:0047617">
    <property type="term" value="F:fatty acyl-CoA hydrolase activity"/>
    <property type="evidence" value="ECO:0007669"/>
    <property type="project" value="TreeGrafter"/>
</dbReference>
<dbReference type="PANTHER" id="PTHR10824">
    <property type="entry name" value="ACYL-COENZYME A THIOESTERASE-RELATED"/>
    <property type="match status" value="1"/>
</dbReference>
<evidence type="ECO:0000256" key="2">
    <source>
        <dbReference type="ARBA" id="ARBA00022832"/>
    </source>
</evidence>